<evidence type="ECO:0000313" key="2">
    <source>
        <dbReference type="Proteomes" id="UP000419144"/>
    </source>
</evidence>
<organism evidence="1 2">
    <name type="scientific">Leishmania tarentolae</name>
    <name type="common">Sauroleishmania tarentolae</name>
    <dbReference type="NCBI Taxonomy" id="5689"/>
    <lineage>
        <taxon>Eukaryota</taxon>
        <taxon>Discoba</taxon>
        <taxon>Euglenozoa</taxon>
        <taxon>Kinetoplastea</taxon>
        <taxon>Metakinetoplastina</taxon>
        <taxon>Trypanosomatida</taxon>
        <taxon>Trypanosomatidae</taxon>
        <taxon>Leishmaniinae</taxon>
        <taxon>Leishmania</taxon>
        <taxon>lizard Leishmania</taxon>
    </lineage>
</organism>
<dbReference type="VEuPathDB" id="TriTrypDB:LtaPh_3502000"/>
<dbReference type="EMBL" id="BLBS01000055">
    <property type="protein sequence ID" value="GET92525.1"/>
    <property type="molecule type" value="Genomic_DNA"/>
</dbReference>
<dbReference type="Proteomes" id="UP000419144">
    <property type="component" value="Unassembled WGS sequence"/>
</dbReference>
<name>A0A640KTR5_LEITA</name>
<comment type="caution">
    <text evidence="1">The sequence shown here is derived from an EMBL/GenBank/DDBJ whole genome shotgun (WGS) entry which is preliminary data.</text>
</comment>
<evidence type="ECO:0000313" key="1">
    <source>
        <dbReference type="EMBL" id="GET92525.1"/>
    </source>
</evidence>
<keyword evidence="2" id="KW-1185">Reference proteome</keyword>
<reference evidence="1" key="1">
    <citation type="submission" date="2019-11" db="EMBL/GenBank/DDBJ databases">
        <title>Leishmania tarentolae CDS.</title>
        <authorList>
            <person name="Goto Y."/>
            <person name="Yamagishi J."/>
        </authorList>
    </citation>
    <scope>NUCLEOTIDE SEQUENCE [LARGE SCALE GENOMIC DNA]</scope>
    <source>
        <strain evidence="1">Parrot Tar II</strain>
    </source>
</reference>
<accession>A0A640KTR5</accession>
<dbReference type="OrthoDB" id="265358at2759"/>
<dbReference type="AlphaFoldDB" id="A0A640KTR5"/>
<sequence>MTVTGTTTRQLCSVTTTAEMSLAEKRARHRVRKLAEMGEYELAEELLQSDLAQREMAFSAAAMQLERDAAYQWNALQRAEGECLSKQRRAALEEERIHFERLFRAQAERCRADEEELARFAASETAKLQRKPIAVPREVLALQQQETELRWEGSFSEAAKRRGDAARLERELLGACMSSRGSSLDRRIARQAATLLTREATALEKDDASVAELQAKHLIHRQCTMAQLRHVKDGMLAAQRRTHRHLHETGSRDSVLSATDAKAHRGTVLERRVYGDTYRLPSLCELYGSLLENRPSTSPSL</sequence>
<gene>
    <name evidence="1" type="ORF">LtaPh_3502000</name>
</gene>
<proteinExistence type="predicted"/>
<protein>
    <submittedName>
        <fullName evidence="1">Uncharacterized protein</fullName>
    </submittedName>
</protein>